<dbReference type="AlphaFoldDB" id="A0AAJ5ZE60"/>
<dbReference type="Proteomes" id="UP001219901">
    <property type="component" value="Chromosome"/>
</dbReference>
<dbReference type="InterPro" id="IPR036259">
    <property type="entry name" value="MFS_trans_sf"/>
</dbReference>
<dbReference type="SUPFAM" id="SSF103473">
    <property type="entry name" value="MFS general substrate transporter"/>
    <property type="match status" value="1"/>
</dbReference>
<evidence type="ECO:0000256" key="3">
    <source>
        <dbReference type="ARBA" id="ARBA00022475"/>
    </source>
</evidence>
<evidence type="ECO:0000313" key="12">
    <source>
        <dbReference type="Proteomes" id="UP001219901"/>
    </source>
</evidence>
<evidence type="ECO:0000256" key="2">
    <source>
        <dbReference type="ARBA" id="ARBA00022448"/>
    </source>
</evidence>
<feature type="transmembrane region" description="Helical" evidence="8">
    <location>
        <begin position="293"/>
        <end position="314"/>
    </location>
</feature>
<feature type="compositionally biased region" description="Polar residues" evidence="7">
    <location>
        <begin position="16"/>
        <end position="36"/>
    </location>
</feature>
<evidence type="ECO:0000313" key="13">
    <source>
        <dbReference type="Proteomes" id="UP001321249"/>
    </source>
</evidence>
<evidence type="ECO:0000256" key="7">
    <source>
        <dbReference type="SAM" id="MobiDB-lite"/>
    </source>
</evidence>
<evidence type="ECO:0000259" key="9">
    <source>
        <dbReference type="PROSITE" id="PS50850"/>
    </source>
</evidence>
<dbReference type="GO" id="GO:0005886">
    <property type="term" value="C:plasma membrane"/>
    <property type="evidence" value="ECO:0007669"/>
    <property type="project" value="UniProtKB-SubCell"/>
</dbReference>
<keyword evidence="2" id="KW-0813">Transport</keyword>
<reference evidence="12" key="3">
    <citation type="submission" date="2023-06" db="EMBL/GenBank/DDBJ databases">
        <title>Pangenomics reveal diversification of enzyme families and niche specialization in globally abundant SAR202 bacteria.</title>
        <authorList>
            <person name="Saw J.H.W."/>
        </authorList>
    </citation>
    <scope>NUCLEOTIDE SEQUENCE [LARGE SCALE GENOMIC DNA]</scope>
    <source>
        <strain evidence="12">JH1073</strain>
    </source>
</reference>
<dbReference type="CDD" id="cd06173">
    <property type="entry name" value="MFS_MefA_like"/>
    <property type="match status" value="1"/>
</dbReference>
<dbReference type="EMBL" id="WMBE01000002">
    <property type="protein sequence ID" value="MDG0867076.1"/>
    <property type="molecule type" value="Genomic_DNA"/>
</dbReference>
<dbReference type="GO" id="GO:0022857">
    <property type="term" value="F:transmembrane transporter activity"/>
    <property type="evidence" value="ECO:0007669"/>
    <property type="project" value="InterPro"/>
</dbReference>
<dbReference type="Proteomes" id="UP001321249">
    <property type="component" value="Unassembled WGS sequence"/>
</dbReference>
<feature type="transmembrane region" description="Helical" evidence="8">
    <location>
        <begin position="84"/>
        <end position="105"/>
    </location>
</feature>
<gene>
    <name evidence="10" type="ORF">GKO46_08315</name>
    <name evidence="11" type="ORF">GKO48_02320</name>
</gene>
<feature type="transmembrane region" description="Helical" evidence="8">
    <location>
        <begin position="256"/>
        <end position="273"/>
    </location>
</feature>
<feature type="transmembrane region" description="Helical" evidence="8">
    <location>
        <begin position="410"/>
        <end position="433"/>
    </location>
</feature>
<reference evidence="12 13" key="1">
    <citation type="submission" date="2019-11" db="EMBL/GenBank/DDBJ databases">
        <authorList>
            <person name="Cho J.-C."/>
        </authorList>
    </citation>
    <scope>NUCLEOTIDE SEQUENCE [LARGE SCALE GENOMIC DNA]</scope>
    <source>
        <strain evidence="11 12">JH1073</strain>
        <strain evidence="10 13">JH702</strain>
    </source>
</reference>
<dbReference type="PANTHER" id="PTHR23513:SF6">
    <property type="entry name" value="MAJOR FACILITATOR SUPERFAMILY ASSOCIATED DOMAIN-CONTAINING PROTEIN"/>
    <property type="match status" value="1"/>
</dbReference>
<evidence type="ECO:0000313" key="11">
    <source>
        <dbReference type="EMBL" id="WFG38489.1"/>
    </source>
</evidence>
<feature type="transmembrane region" description="Helical" evidence="8">
    <location>
        <begin position="54"/>
        <end position="78"/>
    </location>
</feature>
<dbReference type="InterPro" id="IPR020846">
    <property type="entry name" value="MFS_dom"/>
</dbReference>
<evidence type="ECO:0000256" key="1">
    <source>
        <dbReference type="ARBA" id="ARBA00004651"/>
    </source>
</evidence>
<evidence type="ECO:0000256" key="8">
    <source>
        <dbReference type="SAM" id="Phobius"/>
    </source>
</evidence>
<keyword evidence="5 8" id="KW-1133">Transmembrane helix</keyword>
<name>A0AAJ5ZE60_9CHLR</name>
<feature type="domain" description="Major facilitator superfamily (MFS) profile" evidence="9">
    <location>
        <begin position="256"/>
        <end position="437"/>
    </location>
</feature>
<dbReference type="Pfam" id="PF05977">
    <property type="entry name" value="MFS_3"/>
    <property type="match status" value="1"/>
</dbReference>
<organism evidence="11 12">
    <name type="scientific">Candidatus Lucifugimonas marina</name>
    <dbReference type="NCBI Taxonomy" id="3038979"/>
    <lineage>
        <taxon>Bacteria</taxon>
        <taxon>Bacillati</taxon>
        <taxon>Chloroflexota</taxon>
        <taxon>Dehalococcoidia</taxon>
        <taxon>SAR202 cluster</taxon>
        <taxon>Candidatus Lucifugimonadales</taxon>
        <taxon>Candidatus Lucifugimonadaceae</taxon>
        <taxon>Candidatus Lucifugimonas</taxon>
    </lineage>
</organism>
<dbReference type="InterPro" id="IPR010290">
    <property type="entry name" value="TM_effector"/>
</dbReference>
<proteinExistence type="predicted"/>
<dbReference type="PROSITE" id="PS50850">
    <property type="entry name" value="MFS"/>
    <property type="match status" value="1"/>
</dbReference>
<keyword evidence="3" id="KW-1003">Cell membrane</keyword>
<feature type="region of interest" description="Disordered" evidence="7">
    <location>
        <begin position="16"/>
        <end position="39"/>
    </location>
</feature>
<dbReference type="Gene3D" id="1.20.1250.20">
    <property type="entry name" value="MFS general substrate transporter like domains"/>
    <property type="match status" value="2"/>
</dbReference>
<feature type="transmembrane region" description="Helical" evidence="8">
    <location>
        <begin position="321"/>
        <end position="341"/>
    </location>
</feature>
<evidence type="ECO:0000313" key="10">
    <source>
        <dbReference type="EMBL" id="MDG0867076.1"/>
    </source>
</evidence>
<dbReference type="EMBL" id="CP046147">
    <property type="protein sequence ID" value="WFG38489.1"/>
    <property type="molecule type" value="Genomic_DNA"/>
</dbReference>
<keyword evidence="4 8" id="KW-0812">Transmembrane</keyword>
<keyword evidence="6 8" id="KW-0472">Membrane</keyword>
<evidence type="ECO:0000256" key="4">
    <source>
        <dbReference type="ARBA" id="ARBA00022692"/>
    </source>
</evidence>
<protein>
    <submittedName>
        <fullName evidence="11">MFS transporter</fullName>
    </submittedName>
</protein>
<feature type="transmembrane region" description="Helical" evidence="8">
    <location>
        <begin position="117"/>
        <end position="137"/>
    </location>
</feature>
<feature type="transmembrane region" description="Helical" evidence="8">
    <location>
        <begin position="347"/>
        <end position="369"/>
    </location>
</feature>
<accession>A0AAJ5ZE60</accession>
<comment type="subcellular location">
    <subcellularLocation>
        <location evidence="1">Cell membrane</location>
        <topology evidence="1">Multi-pass membrane protein</topology>
    </subcellularLocation>
</comment>
<sequence length="437" mass="46921">MTQRVCITPYEETALSDRSANTVETQNSRTSSSTESAKPAHGPFSILGVRDYRLLVLSNLATFAGYQIRNMAQAWIVLDKTDSATLMGLVNAMPGIAIISISLIGGALADRTERWQLLWRTKVIIASMSLLTAILLTADVLEWWHLIPISLMTGSMFALHNPTSQAFAVDVVGRERLVSASSLNTGISMTATIAGPSLGGALLLLGFDTAFYVLTGLYAFSAFMIFRVRTRHVPVPSGRNMFTDIRLGIGYSYRQPLIRALLIIGTSAIFMGMMQPAIPVKVKDILGLGEVGYGVMLGLSGVGALIGSFLLFAFSNKIRKGYLLIFAMLMLNFSTAIFAIAPDIVTAGIAMTMQGLAFASWMISVPVLLQTTASEEMRGRVMSLYFMTVLTHQLGWLIGGAGIEAIGIEATLFIGIAGSLVVAGSAILFTPALRKAN</sequence>
<evidence type="ECO:0000256" key="5">
    <source>
        <dbReference type="ARBA" id="ARBA00022989"/>
    </source>
</evidence>
<keyword evidence="12" id="KW-1185">Reference proteome</keyword>
<feature type="transmembrane region" description="Helical" evidence="8">
    <location>
        <begin position="381"/>
        <end position="398"/>
    </location>
</feature>
<evidence type="ECO:0000256" key="6">
    <source>
        <dbReference type="ARBA" id="ARBA00023136"/>
    </source>
</evidence>
<dbReference type="PANTHER" id="PTHR23513">
    <property type="entry name" value="INTEGRAL MEMBRANE EFFLUX PROTEIN-RELATED"/>
    <property type="match status" value="1"/>
</dbReference>
<reference evidence="11" key="2">
    <citation type="journal article" date="2023" name="Nat. Commun.">
        <title>Cultivation of marine bacteria of the SAR202 clade.</title>
        <authorList>
            <person name="Lim Y."/>
            <person name="Seo J.H."/>
            <person name="Giovannoni S.J."/>
            <person name="Kang I."/>
            <person name="Cho J.C."/>
        </authorList>
    </citation>
    <scope>NUCLEOTIDE SEQUENCE</scope>
    <source>
        <strain evidence="11">JH1073</strain>
    </source>
</reference>